<dbReference type="SUPFAM" id="SSF52540">
    <property type="entry name" value="P-loop containing nucleoside triphosphate hydrolases"/>
    <property type="match status" value="1"/>
</dbReference>
<dbReference type="Gene3D" id="3.40.50.300">
    <property type="entry name" value="P-loop containing nucleotide triphosphate hydrolases"/>
    <property type="match status" value="1"/>
</dbReference>
<gene>
    <name evidence="6" type="ORF">THTE_3883</name>
</gene>
<dbReference type="GO" id="GO:0005524">
    <property type="term" value="F:ATP binding"/>
    <property type="evidence" value="ECO:0007669"/>
    <property type="project" value="UniProtKB-KW"/>
</dbReference>
<evidence type="ECO:0000256" key="4">
    <source>
        <dbReference type="ARBA" id="ARBA00022840"/>
    </source>
</evidence>
<evidence type="ECO:0000256" key="1">
    <source>
        <dbReference type="ARBA" id="ARBA00005417"/>
    </source>
</evidence>
<dbReference type="PANTHER" id="PTHR46743:SF2">
    <property type="entry name" value="TEICHOIC ACIDS EXPORT ATP-BINDING PROTEIN TAGH"/>
    <property type="match status" value="1"/>
</dbReference>
<sequence>MEVEHLGKKFRRGELFDTLRDLIPGTLRRLRRKDTERDDAWFWALRDVSFCVHRGEVLGIVGANGAGKSTLLKILARILRPTTGRLMVRGRLRALIEIAAGFHPDLTGRENIYLNAAILGMKMSEVRERFDDIVEFAGIGPFLDTPVKRYSSGMFARLGFAVAAHLEPDILVVDEVLAVGDAAFQAKCLGKMRDVAGEGRTVIFVSHNMRAIQQLCHRAILLEQGCIVKEGPPTEVVEAYLARALSHGASGECALSMNPAAPITISHLRLLNERGNVTTLFSRSERVVFEIEGFVNEVGRRYIIALDIKTMDGLLLFRTHSFEQPESYRILDKKGPFVLRCYIPAEFLPAGRYEVGLVVAERGVCEFENRHRVMAFDVFQDSPLRGSDIMTTVGLVTPDCGWERVC</sequence>
<feature type="domain" description="ABC transporter" evidence="5">
    <location>
        <begin position="30"/>
        <end position="249"/>
    </location>
</feature>
<dbReference type="InterPro" id="IPR027417">
    <property type="entry name" value="P-loop_NTPase"/>
</dbReference>
<name>A0A286RKK7_9BACT</name>
<dbReference type="InterPro" id="IPR029439">
    <property type="entry name" value="Wzt_C"/>
</dbReference>
<dbReference type="SMART" id="SM00382">
    <property type="entry name" value="AAA"/>
    <property type="match status" value="1"/>
</dbReference>
<dbReference type="GO" id="GO:0016020">
    <property type="term" value="C:membrane"/>
    <property type="evidence" value="ECO:0007669"/>
    <property type="project" value="InterPro"/>
</dbReference>
<dbReference type="CDD" id="cd03220">
    <property type="entry name" value="ABC_KpsT_Wzt"/>
    <property type="match status" value="1"/>
</dbReference>
<evidence type="ECO:0000313" key="7">
    <source>
        <dbReference type="Proteomes" id="UP000215086"/>
    </source>
</evidence>
<dbReference type="KEGG" id="ttf:THTE_3883"/>
<dbReference type="Pfam" id="PF00005">
    <property type="entry name" value="ABC_tran"/>
    <property type="match status" value="1"/>
</dbReference>
<dbReference type="PANTHER" id="PTHR46743">
    <property type="entry name" value="TEICHOIC ACIDS EXPORT ATP-BINDING PROTEIN TAGH"/>
    <property type="match status" value="1"/>
</dbReference>
<accession>A0A286RKK7</accession>
<dbReference type="InterPro" id="IPR003593">
    <property type="entry name" value="AAA+_ATPase"/>
</dbReference>
<dbReference type="Pfam" id="PF14524">
    <property type="entry name" value="Wzt_C"/>
    <property type="match status" value="1"/>
</dbReference>
<dbReference type="InterPro" id="IPR017871">
    <property type="entry name" value="ABC_transporter-like_CS"/>
</dbReference>
<proteinExistence type="inferred from homology"/>
<reference evidence="6 7" key="1">
    <citation type="journal article" name="Front. Microbiol.">
        <title>Sugar Metabolism of the First Thermophilic Planctomycete Thermogutta terrifontis: Comparative Genomic and Transcriptomic Approaches.</title>
        <authorList>
            <person name="Elcheninov A.G."/>
            <person name="Menzel P."/>
            <person name="Gudbergsdottir S.R."/>
            <person name="Slesarev A.I."/>
            <person name="Kadnikov V.V."/>
            <person name="Krogh A."/>
            <person name="Bonch-Osmolovskaya E.A."/>
            <person name="Peng X."/>
            <person name="Kublanov I.V."/>
        </authorList>
    </citation>
    <scope>NUCLEOTIDE SEQUENCE [LARGE SCALE GENOMIC DNA]</scope>
    <source>
        <strain evidence="6 7">R1</strain>
    </source>
</reference>
<dbReference type="InterPro" id="IPR050683">
    <property type="entry name" value="Bact_Polysacc_Export_ATP-bd"/>
</dbReference>
<dbReference type="EMBL" id="CP018477">
    <property type="protein sequence ID" value="ASV76484.1"/>
    <property type="molecule type" value="Genomic_DNA"/>
</dbReference>
<dbReference type="InterPro" id="IPR003439">
    <property type="entry name" value="ABC_transporter-like_ATP-bd"/>
</dbReference>
<dbReference type="PROSITE" id="PS00211">
    <property type="entry name" value="ABC_TRANSPORTER_1"/>
    <property type="match status" value="1"/>
</dbReference>
<keyword evidence="2" id="KW-0813">Transport</keyword>
<evidence type="ECO:0000313" key="6">
    <source>
        <dbReference type="EMBL" id="ASV76484.1"/>
    </source>
</evidence>
<dbReference type="InterPro" id="IPR015860">
    <property type="entry name" value="ABC_transpr_TagH-like"/>
</dbReference>
<keyword evidence="7" id="KW-1185">Reference proteome</keyword>
<organism evidence="6 7">
    <name type="scientific">Thermogutta terrifontis</name>
    <dbReference type="NCBI Taxonomy" id="1331910"/>
    <lineage>
        <taxon>Bacteria</taxon>
        <taxon>Pseudomonadati</taxon>
        <taxon>Planctomycetota</taxon>
        <taxon>Planctomycetia</taxon>
        <taxon>Pirellulales</taxon>
        <taxon>Thermoguttaceae</taxon>
        <taxon>Thermogutta</taxon>
    </lineage>
</organism>
<dbReference type="PROSITE" id="PS50893">
    <property type="entry name" value="ABC_TRANSPORTER_2"/>
    <property type="match status" value="1"/>
</dbReference>
<keyword evidence="4 6" id="KW-0067">ATP-binding</keyword>
<evidence type="ECO:0000256" key="3">
    <source>
        <dbReference type="ARBA" id="ARBA00022741"/>
    </source>
</evidence>
<dbReference type="GO" id="GO:0140359">
    <property type="term" value="F:ABC-type transporter activity"/>
    <property type="evidence" value="ECO:0007669"/>
    <property type="project" value="InterPro"/>
</dbReference>
<evidence type="ECO:0000259" key="5">
    <source>
        <dbReference type="PROSITE" id="PS50893"/>
    </source>
</evidence>
<dbReference type="Gene3D" id="2.70.50.60">
    <property type="entry name" value="abc- transporter (atp binding component) like domain"/>
    <property type="match status" value="1"/>
</dbReference>
<comment type="similarity">
    <text evidence="1">Belongs to the ABC transporter superfamily.</text>
</comment>
<dbReference type="Proteomes" id="UP000215086">
    <property type="component" value="Chromosome"/>
</dbReference>
<evidence type="ECO:0000256" key="2">
    <source>
        <dbReference type="ARBA" id="ARBA00022448"/>
    </source>
</evidence>
<dbReference type="GO" id="GO:0016887">
    <property type="term" value="F:ATP hydrolysis activity"/>
    <property type="evidence" value="ECO:0007669"/>
    <property type="project" value="InterPro"/>
</dbReference>
<keyword evidence="3" id="KW-0547">Nucleotide-binding</keyword>
<protein>
    <submittedName>
        <fullName evidence="6">Teichoic acid export ATP-binding protein TagH</fullName>
    </submittedName>
</protein>
<dbReference type="CDD" id="cd10147">
    <property type="entry name" value="Wzt_C-like"/>
    <property type="match status" value="1"/>
</dbReference>
<dbReference type="AlphaFoldDB" id="A0A286RKK7"/>